<protein>
    <submittedName>
        <fullName evidence="1">Uncharacterized protein</fullName>
    </submittedName>
</protein>
<evidence type="ECO:0000313" key="2">
    <source>
        <dbReference type="Proteomes" id="UP000662637"/>
    </source>
</evidence>
<dbReference type="Proteomes" id="UP000662637">
    <property type="component" value="Unassembled WGS sequence"/>
</dbReference>
<name>A0A834Q839_MARMO</name>
<sequence length="126" mass="13749">MSATINNMMFILVRKGTLGNGSLCINGSFYNVVVIATFWLHRTDGCAASVPSATGYAPELSDTRSALAWERRLPAQGKGPAHVGTRITVTPLFAGWPQFGHRLIPTPGDCREVFDAYRFGRSRCES</sequence>
<dbReference type="AlphaFoldDB" id="A0A834Q839"/>
<organism evidence="1 2">
    <name type="scientific">Marmota monax</name>
    <name type="common">Woodchuck</name>
    <dbReference type="NCBI Taxonomy" id="9995"/>
    <lineage>
        <taxon>Eukaryota</taxon>
        <taxon>Metazoa</taxon>
        <taxon>Chordata</taxon>
        <taxon>Craniata</taxon>
        <taxon>Vertebrata</taxon>
        <taxon>Euteleostomi</taxon>
        <taxon>Mammalia</taxon>
        <taxon>Eutheria</taxon>
        <taxon>Euarchontoglires</taxon>
        <taxon>Glires</taxon>
        <taxon>Rodentia</taxon>
        <taxon>Sciuromorpha</taxon>
        <taxon>Sciuridae</taxon>
        <taxon>Xerinae</taxon>
        <taxon>Marmotini</taxon>
        <taxon>Marmota</taxon>
    </lineage>
</organism>
<gene>
    <name evidence="1" type="ORF">GHT09_016073</name>
</gene>
<reference evidence="1" key="1">
    <citation type="submission" date="2020-08" db="EMBL/GenBank/DDBJ databases">
        <authorList>
            <person name="Shumante A."/>
            <person name="Zimin A.V."/>
            <person name="Puiu D."/>
            <person name="Salzberg S.L."/>
        </authorList>
    </citation>
    <scope>NUCLEOTIDE SEQUENCE</scope>
    <source>
        <strain evidence="1">WC2-LM</strain>
        <tissue evidence="1">Liver</tissue>
    </source>
</reference>
<comment type="caution">
    <text evidence="1">The sequence shown here is derived from an EMBL/GenBank/DDBJ whole genome shotgun (WGS) entry which is preliminary data.</text>
</comment>
<accession>A0A834Q839</accession>
<proteinExistence type="predicted"/>
<dbReference type="EMBL" id="WJEC01006446">
    <property type="protein sequence ID" value="KAF7473283.1"/>
    <property type="molecule type" value="Genomic_DNA"/>
</dbReference>
<evidence type="ECO:0000313" key="1">
    <source>
        <dbReference type="EMBL" id="KAF7473283.1"/>
    </source>
</evidence>